<dbReference type="AlphaFoldDB" id="Q8FRL5"/>
<dbReference type="Pfam" id="PF01872">
    <property type="entry name" value="RibD_C"/>
    <property type="match status" value="1"/>
</dbReference>
<evidence type="ECO:0000259" key="1">
    <source>
        <dbReference type="Pfam" id="PF01872"/>
    </source>
</evidence>
<name>Q8FRL5_COREF</name>
<dbReference type="HOGENOM" id="CLU_043966_4_1_11"/>
<accession>Q8FRL5</accession>
<dbReference type="PANTHER" id="PTHR38011">
    <property type="entry name" value="DIHYDROFOLATE REDUCTASE FAMILY PROTEIN (AFU_ORTHOLOGUE AFUA_8G06820)"/>
    <property type="match status" value="1"/>
</dbReference>
<dbReference type="InterPro" id="IPR024072">
    <property type="entry name" value="DHFR-like_dom_sf"/>
</dbReference>
<dbReference type="EMBL" id="BA000035">
    <property type="protein sequence ID" value="BAC17556.1"/>
    <property type="molecule type" value="Genomic_DNA"/>
</dbReference>
<accession>C8NLV6</accession>
<organism evidence="2 3">
    <name type="scientific">Corynebacterium efficiens (strain DSM 44549 / YS-314 / AJ 12310 / JCM 11189 / NBRC 100395)</name>
    <dbReference type="NCBI Taxonomy" id="196164"/>
    <lineage>
        <taxon>Bacteria</taxon>
        <taxon>Bacillati</taxon>
        <taxon>Actinomycetota</taxon>
        <taxon>Actinomycetes</taxon>
        <taxon>Mycobacteriales</taxon>
        <taxon>Corynebacteriaceae</taxon>
        <taxon>Corynebacterium</taxon>
    </lineage>
</organism>
<reference evidence="2 3" key="1">
    <citation type="journal article" date="2003" name="Genome Res.">
        <title>Comparative complete genome sequence analysis of the amino acid replacements responsible for the thermostability of Corynebacterium efficiens.</title>
        <authorList>
            <person name="Nishio Y."/>
            <person name="Nakamura Y."/>
            <person name="Kawarabayasi Y."/>
            <person name="Usuda Y."/>
            <person name="Kimura E."/>
            <person name="Sugimoto S."/>
            <person name="Matsui K."/>
            <person name="Yamagishi A."/>
            <person name="Kikuchi H."/>
            <person name="Ikeo K."/>
            <person name="Gojobori T."/>
        </authorList>
    </citation>
    <scope>NUCLEOTIDE SEQUENCE [LARGE SCALE GENOMIC DNA]</scope>
    <source>
        <strain evidence="3">DSM 44549 / YS-314 / AJ 12310 / JCM 11189 / NBRC 100395</strain>
    </source>
</reference>
<evidence type="ECO:0000313" key="3">
    <source>
        <dbReference type="Proteomes" id="UP000001409"/>
    </source>
</evidence>
<dbReference type="PANTHER" id="PTHR38011:SF11">
    <property type="entry name" value="2,5-DIAMINO-6-RIBOSYLAMINO-4(3H)-PYRIMIDINONE 5'-PHOSPHATE REDUCTASE"/>
    <property type="match status" value="1"/>
</dbReference>
<dbReference type="KEGG" id="cef:CE0746"/>
<dbReference type="Gene3D" id="3.40.430.10">
    <property type="entry name" value="Dihydrofolate Reductase, subunit A"/>
    <property type="match status" value="1"/>
</dbReference>
<dbReference type="Proteomes" id="UP000001409">
    <property type="component" value="Chromosome"/>
</dbReference>
<dbReference type="InterPro" id="IPR002734">
    <property type="entry name" value="RibDG_C"/>
</dbReference>
<dbReference type="RefSeq" id="WP_006769571.1">
    <property type="nucleotide sequence ID" value="NC_004369.1"/>
</dbReference>
<feature type="domain" description="Bacterial bifunctional deaminase-reductase C-terminal" evidence="1">
    <location>
        <begin position="3"/>
        <end position="170"/>
    </location>
</feature>
<dbReference type="InterPro" id="IPR050765">
    <property type="entry name" value="Riboflavin_Biosynth_HTPR"/>
</dbReference>
<dbReference type="GO" id="GO:0008703">
    <property type="term" value="F:5-amino-6-(5-phosphoribosylamino)uracil reductase activity"/>
    <property type="evidence" value="ECO:0007669"/>
    <property type="project" value="InterPro"/>
</dbReference>
<keyword evidence="3" id="KW-1185">Reference proteome</keyword>
<protein>
    <recommendedName>
        <fullName evidence="1">Bacterial bifunctional deaminase-reductase C-terminal domain-containing protein</fullName>
    </recommendedName>
</protein>
<sequence length="181" mass="19663">MAIVYNAATTVNGFLADDRDSLQWLFDVPGSAETEADITTFLDSVGAVVMGSTTYEWLLDALDSPTRLNESYGDRPIWVFSSRTLPTHPDTHVRVVNSPVSGVLPRIRETPGDIWVMGGGDLAGQFLDTGALDRIILTIAPVFLPSGRPTLPRRLESDRLTLVGTRPLGQFVEVTYDVTGG</sequence>
<dbReference type="OrthoDB" id="3427770at2"/>
<dbReference type="SUPFAM" id="SSF53597">
    <property type="entry name" value="Dihydrofolate reductase-like"/>
    <property type="match status" value="1"/>
</dbReference>
<proteinExistence type="predicted"/>
<dbReference type="STRING" id="196164.gene:10741148"/>
<dbReference type="eggNOG" id="COG0262">
    <property type="taxonomic scope" value="Bacteria"/>
</dbReference>
<dbReference type="GO" id="GO:0009231">
    <property type="term" value="P:riboflavin biosynthetic process"/>
    <property type="evidence" value="ECO:0007669"/>
    <property type="project" value="InterPro"/>
</dbReference>
<evidence type="ECO:0000313" key="2">
    <source>
        <dbReference type="EMBL" id="BAC17556.1"/>
    </source>
</evidence>